<gene>
    <name evidence="1" type="ORF">C5Q98_02230</name>
</gene>
<dbReference type="AlphaFoldDB" id="A0A2S0KQ34"/>
<keyword evidence="2" id="KW-1185">Reference proteome</keyword>
<reference evidence="2" key="1">
    <citation type="submission" date="2018-02" db="EMBL/GenBank/DDBJ databases">
        <authorList>
            <person name="Holder M.E."/>
            <person name="Ajami N.J."/>
            <person name="Petrosino J.F."/>
        </authorList>
    </citation>
    <scope>NUCLEOTIDE SEQUENCE [LARGE SCALE GENOMIC DNA]</scope>
    <source>
        <strain evidence="2">CCUG 47711</strain>
    </source>
</reference>
<organism evidence="1 2">
    <name type="scientific">Fastidiosipila sanguinis</name>
    <dbReference type="NCBI Taxonomy" id="236753"/>
    <lineage>
        <taxon>Bacteria</taxon>
        <taxon>Bacillati</taxon>
        <taxon>Bacillota</taxon>
        <taxon>Clostridia</taxon>
        <taxon>Eubacteriales</taxon>
        <taxon>Oscillospiraceae</taxon>
        <taxon>Fastidiosipila</taxon>
    </lineage>
</organism>
<evidence type="ECO:0000313" key="1">
    <source>
        <dbReference type="EMBL" id="AVM43114.1"/>
    </source>
</evidence>
<proteinExistence type="predicted"/>
<sequence>MVYQCELGKKIPLEYIGKVKYIGETFGVDSLTNGNTYYIVRDETNYPKVVDDSGEDYIYSLQAPAPLDGSSKGGKFYYIDDPTNFLCNYMDKFESKYEINHN</sequence>
<name>A0A2S0KQ34_9FIRM</name>
<dbReference type="Proteomes" id="UP000237947">
    <property type="component" value="Chromosome"/>
</dbReference>
<protein>
    <submittedName>
        <fullName evidence="1">Uncharacterized protein</fullName>
    </submittedName>
</protein>
<dbReference type="KEGG" id="fsa:C5Q98_02230"/>
<dbReference type="EMBL" id="CP027226">
    <property type="protein sequence ID" value="AVM43114.1"/>
    <property type="molecule type" value="Genomic_DNA"/>
</dbReference>
<accession>A0A2S0KQ34</accession>
<evidence type="ECO:0000313" key="2">
    <source>
        <dbReference type="Proteomes" id="UP000237947"/>
    </source>
</evidence>
<dbReference type="OrthoDB" id="5771510at2"/>